<reference evidence="7 8" key="2">
    <citation type="submission" date="2019-11" db="EMBL/GenBank/DDBJ databases">
        <authorList>
            <person name="Lu H."/>
        </authorList>
    </citation>
    <scope>NUCLEOTIDE SEQUENCE [LARGE SCALE GENOMIC DNA]</scope>
    <source>
        <strain evidence="7 8">FIM1</strain>
    </source>
</reference>
<evidence type="ECO:0000256" key="1">
    <source>
        <dbReference type="ARBA" id="ARBA00004141"/>
    </source>
</evidence>
<feature type="transmembrane region" description="Helical" evidence="6">
    <location>
        <begin position="629"/>
        <end position="647"/>
    </location>
</feature>
<evidence type="ECO:0000256" key="3">
    <source>
        <dbReference type="ARBA" id="ARBA00022989"/>
    </source>
</evidence>
<evidence type="ECO:0000313" key="8">
    <source>
        <dbReference type="Proteomes" id="UP000422736"/>
    </source>
</evidence>
<name>A0ABX6ENS0_KLUMA</name>
<feature type="region of interest" description="Disordered" evidence="5">
    <location>
        <begin position="284"/>
        <end position="315"/>
    </location>
</feature>
<feature type="transmembrane region" description="Helical" evidence="6">
    <location>
        <begin position="418"/>
        <end position="439"/>
    </location>
</feature>
<evidence type="ECO:0000256" key="2">
    <source>
        <dbReference type="ARBA" id="ARBA00022692"/>
    </source>
</evidence>
<feature type="transmembrane region" description="Helical" evidence="6">
    <location>
        <begin position="536"/>
        <end position="558"/>
    </location>
</feature>
<feature type="transmembrane region" description="Helical" evidence="6">
    <location>
        <begin position="508"/>
        <end position="530"/>
    </location>
</feature>
<evidence type="ECO:0000256" key="6">
    <source>
        <dbReference type="SAM" id="Phobius"/>
    </source>
</evidence>
<feature type="transmembrane region" description="Helical" evidence="6">
    <location>
        <begin position="98"/>
        <end position="116"/>
    </location>
</feature>
<feature type="transmembrane region" description="Helical" evidence="6">
    <location>
        <begin position="367"/>
        <end position="386"/>
    </location>
</feature>
<dbReference type="PANTHER" id="PTHR30249:SF0">
    <property type="entry name" value="PLASTIDAL GLYCOLATE_GLYCERATE TRANSLOCATOR 1, CHLOROPLASTIC"/>
    <property type="match status" value="1"/>
</dbReference>
<dbReference type="EMBL" id="CP015054">
    <property type="protein sequence ID" value="QGN13826.1"/>
    <property type="molecule type" value="Genomic_DNA"/>
</dbReference>
<keyword evidence="4 6" id="KW-0472">Membrane</keyword>
<feature type="transmembrane region" description="Helical" evidence="6">
    <location>
        <begin position="51"/>
        <end position="77"/>
    </location>
</feature>
<keyword evidence="3 6" id="KW-1133">Transmembrane helix</keyword>
<feature type="transmembrane region" description="Helical" evidence="6">
    <location>
        <begin position="122"/>
        <end position="146"/>
    </location>
</feature>
<evidence type="ECO:0000256" key="4">
    <source>
        <dbReference type="ARBA" id="ARBA00023136"/>
    </source>
</evidence>
<gene>
    <name evidence="7" type="ORF">FIM1_472</name>
</gene>
<keyword evidence="2 6" id="KW-0812">Transmembrane</keyword>
<comment type="subcellular location">
    <subcellularLocation>
        <location evidence="1">Membrane</location>
        <topology evidence="1">Multi-pass membrane protein</topology>
    </subcellularLocation>
</comment>
<keyword evidence="8" id="KW-1185">Reference proteome</keyword>
<dbReference type="PANTHER" id="PTHR30249">
    <property type="entry name" value="PUTATIVE SEROTONIN TRANSPORTER"/>
    <property type="match status" value="1"/>
</dbReference>
<dbReference type="InterPro" id="IPR007300">
    <property type="entry name" value="CidB/LrgB"/>
</dbReference>
<feature type="transmembrane region" description="Helical" evidence="6">
    <location>
        <begin position="597"/>
        <end position="617"/>
    </location>
</feature>
<sequence length="657" mass="73937">MRSFVSRHGSCFVDFLHVYKYSLMRQYVFVPIGVIVMWLILYGVNKLIKDVIGVVFPASVAVMLFNFGSLCVFSWINEEYAQKYIGIIDIPLSWALRWMNLFFTPAFVTLPLSPWISFREAMLIATAFVCFYLITGFCLAYTTIFCQKALGLFTKYQPLSSNKEADEEEKPVELSALDSTTLGYSSGEEEEESDAYDSDDDMHSFADIFSEHHHDEDFQLRNVATNSGFPLGRHQSRHHSRTVISVADDSSALEAGFLDHTSTTKKTQASQELEEYLDDEDDLMTYPLHDQGQGQGHTNPAASMPQEPLPALSMPRSSWGSRGIGSAHHRHPDHTGPHEANCERAITRQMSRSIEHKFMINMWHDHLHHILYGIGFFATIFTYYFSWYLMPFQLFTAVCMFFIITDAPLVPNPKYKKYLHPTLCSVALFWLVELISSLIKHRHIKYFLSDLRKYKVGTTYLNLFTNTHTSGDHKNWPGAGDVITSCMDVSIVALSMPMYTYRRDLKRHFAALMPPILALCAVTLMLNPYICYKIGISPYNSIGFIGRSITLALGIPTIENFDGSVTVMAVITVVSGIAGAIFGGPMLDFFRVPKDDFITRGLTLGCNCGAIATSYLLTVDRRAAAISSLSFVVYGALMVILSSIGPIQDFIHNIVSL</sequence>
<proteinExistence type="predicted"/>
<dbReference type="Proteomes" id="UP000422736">
    <property type="component" value="Chromosome 1"/>
</dbReference>
<organism evidence="7 8">
    <name type="scientific">Kluyveromyces marxianus</name>
    <name type="common">Yeast</name>
    <name type="synonym">Candida kefyr</name>
    <dbReference type="NCBI Taxonomy" id="4911"/>
    <lineage>
        <taxon>Eukaryota</taxon>
        <taxon>Fungi</taxon>
        <taxon>Dikarya</taxon>
        <taxon>Ascomycota</taxon>
        <taxon>Saccharomycotina</taxon>
        <taxon>Saccharomycetes</taxon>
        <taxon>Saccharomycetales</taxon>
        <taxon>Saccharomycetaceae</taxon>
        <taxon>Kluyveromyces</taxon>
    </lineage>
</organism>
<feature type="transmembrane region" description="Helical" evidence="6">
    <location>
        <begin position="565"/>
        <end position="585"/>
    </location>
</feature>
<dbReference type="Pfam" id="PF04172">
    <property type="entry name" value="LrgB"/>
    <property type="match status" value="1"/>
</dbReference>
<evidence type="ECO:0000256" key="5">
    <source>
        <dbReference type="SAM" id="MobiDB-lite"/>
    </source>
</evidence>
<protein>
    <submittedName>
        <fullName evidence="7">LrgB super family</fullName>
    </submittedName>
</protein>
<feature type="transmembrane region" description="Helical" evidence="6">
    <location>
        <begin position="27"/>
        <end position="45"/>
    </location>
</feature>
<evidence type="ECO:0000313" key="7">
    <source>
        <dbReference type="EMBL" id="QGN13826.1"/>
    </source>
</evidence>
<reference evidence="7 8" key="1">
    <citation type="submission" date="2016-03" db="EMBL/GenBank/DDBJ databases">
        <title>How can Kluyveromyces marxianus grow so fast - potential evolutionary course in Saccharomyces Complex revealed by comparative genomics.</title>
        <authorList>
            <person name="Mo W."/>
            <person name="Lu W."/>
            <person name="Yang X."/>
            <person name="Qi J."/>
            <person name="Lv H."/>
        </authorList>
    </citation>
    <scope>NUCLEOTIDE SEQUENCE [LARGE SCALE GENOMIC DNA]</scope>
    <source>
        <strain evidence="7 8">FIM1</strain>
    </source>
</reference>
<accession>A0ABX6ENS0</accession>